<feature type="region of interest" description="Disordered" evidence="2">
    <location>
        <begin position="377"/>
        <end position="398"/>
    </location>
</feature>
<dbReference type="GeneID" id="63716094"/>
<comment type="caution">
    <text evidence="3">The sequence shown here is derived from an EMBL/GenBank/DDBJ whole genome shotgun (WGS) entry which is preliminary data.</text>
</comment>
<evidence type="ECO:0000256" key="2">
    <source>
        <dbReference type="SAM" id="MobiDB-lite"/>
    </source>
</evidence>
<dbReference type="RefSeq" id="XP_040655803.1">
    <property type="nucleotide sequence ID" value="XM_040800770.1"/>
</dbReference>
<keyword evidence="1" id="KW-0175">Coiled coil</keyword>
<proteinExistence type="predicted"/>
<dbReference type="STRING" id="98403.A0A151GHC8"/>
<evidence type="ECO:0000313" key="3">
    <source>
        <dbReference type="EMBL" id="KYK56451.1"/>
    </source>
</evidence>
<dbReference type="InParanoid" id="A0A151GHC8"/>
<dbReference type="EMBL" id="LAYC01000002">
    <property type="protein sequence ID" value="KYK56451.1"/>
    <property type="molecule type" value="Genomic_DNA"/>
</dbReference>
<reference evidence="3 4" key="1">
    <citation type="journal article" date="2016" name="Sci. Rep.">
        <title>Insights into Adaptations to a Near-Obligate Nematode Endoparasitic Lifestyle from the Finished Genome of Drechmeria coniospora.</title>
        <authorList>
            <person name="Zhang L."/>
            <person name="Zhou Z."/>
            <person name="Guo Q."/>
            <person name="Fokkens L."/>
            <person name="Miskei M."/>
            <person name="Pocsi I."/>
            <person name="Zhang W."/>
            <person name="Chen M."/>
            <person name="Wang L."/>
            <person name="Sun Y."/>
            <person name="Donzelli B.G."/>
            <person name="Gibson D.M."/>
            <person name="Nelson D.R."/>
            <person name="Luo J.G."/>
            <person name="Rep M."/>
            <person name="Liu H."/>
            <person name="Yang S."/>
            <person name="Wang J."/>
            <person name="Krasnoff S.B."/>
            <person name="Xu Y."/>
            <person name="Molnar I."/>
            <person name="Lin M."/>
        </authorList>
    </citation>
    <scope>NUCLEOTIDE SEQUENCE [LARGE SCALE GENOMIC DNA]</scope>
    <source>
        <strain evidence="3 4">ARSEF 6962</strain>
    </source>
</reference>
<accession>A0A151GHC8</accession>
<organism evidence="3 4">
    <name type="scientific">Drechmeria coniospora</name>
    <name type="common">Nematophagous fungus</name>
    <name type="synonym">Meria coniospora</name>
    <dbReference type="NCBI Taxonomy" id="98403"/>
    <lineage>
        <taxon>Eukaryota</taxon>
        <taxon>Fungi</taxon>
        <taxon>Dikarya</taxon>
        <taxon>Ascomycota</taxon>
        <taxon>Pezizomycotina</taxon>
        <taxon>Sordariomycetes</taxon>
        <taxon>Hypocreomycetidae</taxon>
        <taxon>Hypocreales</taxon>
        <taxon>Ophiocordycipitaceae</taxon>
        <taxon>Drechmeria</taxon>
    </lineage>
</organism>
<evidence type="ECO:0000256" key="1">
    <source>
        <dbReference type="SAM" id="Coils"/>
    </source>
</evidence>
<name>A0A151GHC8_DRECN</name>
<feature type="coiled-coil region" evidence="1">
    <location>
        <begin position="130"/>
        <end position="162"/>
    </location>
</feature>
<protein>
    <recommendedName>
        <fullName evidence="5">Vacuolar H+/Ca2+ exchanger</fullName>
    </recommendedName>
</protein>
<evidence type="ECO:0008006" key="5">
    <source>
        <dbReference type="Google" id="ProtNLM"/>
    </source>
</evidence>
<sequence length="527" mass="58654">MDTQARDQAETLLLHAASAYGLRVGRHDVRRALVADSGAELATWAATHLVPETLLTVDELKLYTKLDKNGDVDRLAALHSLEEVQAVNEDDLTVAIHELERSTRSIMDQTERLGRQQESLRRIVATRSESEGRRCELEQARRQILEAENRQLADEVDGLSRSLDLRLSYLERQAIDAGPVLEQAISDALQSDDELLVRLQRRAQELDQSDVDDAQSMVDKLRDGCTRLINLTAEAIHIKMDTAYLDALMTTEESPEMDAAVTVDKAEALRQEIESLYSEILPVAQMSIHQQHLEPAMELVKERKGQSLDRTAAALTFMNDALDHLQGRLHSLGRRAEAHVSHQVACSALTSAARAEMTTSIEGAKQASVIRNPSPIRMQMHPADSRSRRRSSGVPEEPPLEALYRQLALSATLYEGDGKQQRATLAKALKLRTKKSVDVSHATQESFESSTMTHVRDAKRAIQLLHDSLLAETPFGLVHLADPGIESSISVLEQEVNKARGRVEAVDGQKSTAMSEKRRQFIDRWGS</sequence>
<gene>
    <name evidence="3" type="ORF">DCS_03451</name>
</gene>
<dbReference type="Proteomes" id="UP000076580">
    <property type="component" value="Chromosome 02"/>
</dbReference>
<evidence type="ECO:0000313" key="4">
    <source>
        <dbReference type="Proteomes" id="UP000076580"/>
    </source>
</evidence>
<dbReference type="AlphaFoldDB" id="A0A151GHC8"/>
<keyword evidence="4" id="KW-1185">Reference proteome</keyword>